<reference evidence="2 3" key="1">
    <citation type="submission" date="2020-09" db="EMBL/GenBank/DDBJ databases">
        <title>Genome sequences of type strains of Chitinophaga qingshengii and Chitinophaga varians.</title>
        <authorList>
            <person name="Kittiwongwattana C."/>
        </authorList>
    </citation>
    <scope>NUCLEOTIDE SEQUENCE [LARGE SCALE GENOMIC DNA]</scope>
    <source>
        <strain evidence="2 3">JCM 30026</strain>
    </source>
</reference>
<keyword evidence="3" id="KW-1185">Reference proteome</keyword>
<gene>
    <name evidence="2" type="ORF">ICL07_06215</name>
</gene>
<name>A0ABR7TLM7_9BACT</name>
<dbReference type="InterPro" id="IPR002816">
    <property type="entry name" value="TraB/PrgY/GumN_fam"/>
</dbReference>
<dbReference type="Pfam" id="PF01963">
    <property type="entry name" value="TraB_PrgY_gumN"/>
    <property type="match status" value="1"/>
</dbReference>
<dbReference type="PANTHER" id="PTHR40590:SF1">
    <property type="entry name" value="CYTOPLASMIC PROTEIN"/>
    <property type="match status" value="1"/>
</dbReference>
<dbReference type="EMBL" id="JACVFC010000001">
    <property type="protein sequence ID" value="MBC9929964.1"/>
    <property type="molecule type" value="Genomic_DNA"/>
</dbReference>
<evidence type="ECO:0000256" key="1">
    <source>
        <dbReference type="SAM" id="SignalP"/>
    </source>
</evidence>
<evidence type="ECO:0000313" key="3">
    <source>
        <dbReference type="Proteomes" id="UP000659124"/>
    </source>
</evidence>
<feature type="signal peptide" evidence="1">
    <location>
        <begin position="1"/>
        <end position="25"/>
    </location>
</feature>
<dbReference type="InterPro" id="IPR047111">
    <property type="entry name" value="YbaP-like"/>
</dbReference>
<dbReference type="CDD" id="cd14789">
    <property type="entry name" value="Tiki"/>
    <property type="match status" value="1"/>
</dbReference>
<evidence type="ECO:0000313" key="2">
    <source>
        <dbReference type="EMBL" id="MBC9929964.1"/>
    </source>
</evidence>
<organism evidence="2 3">
    <name type="scientific">Chitinophaga qingshengii</name>
    <dbReference type="NCBI Taxonomy" id="1569794"/>
    <lineage>
        <taxon>Bacteria</taxon>
        <taxon>Pseudomonadati</taxon>
        <taxon>Bacteroidota</taxon>
        <taxon>Chitinophagia</taxon>
        <taxon>Chitinophagales</taxon>
        <taxon>Chitinophagaceae</taxon>
        <taxon>Chitinophaga</taxon>
    </lineage>
</organism>
<accession>A0ABR7TLM7</accession>
<protein>
    <submittedName>
        <fullName evidence="2">TraB/GumN family protein</fullName>
    </submittedName>
</protein>
<dbReference type="RefSeq" id="WP_188087053.1">
    <property type="nucleotide sequence ID" value="NZ_JACVFC010000001.1"/>
</dbReference>
<proteinExistence type="predicted"/>
<feature type="chain" id="PRO_5046934372" evidence="1">
    <location>
        <begin position="26"/>
        <end position="289"/>
    </location>
</feature>
<comment type="caution">
    <text evidence="2">The sequence shown here is derived from an EMBL/GenBank/DDBJ whole genome shotgun (WGS) entry which is preliminary data.</text>
</comment>
<dbReference type="Proteomes" id="UP000659124">
    <property type="component" value="Unassembled WGS sequence"/>
</dbReference>
<dbReference type="PANTHER" id="PTHR40590">
    <property type="entry name" value="CYTOPLASMIC PROTEIN-RELATED"/>
    <property type="match status" value="1"/>
</dbReference>
<keyword evidence="1" id="KW-0732">Signal</keyword>
<sequence>MLRLLKNIGPLLLALLAQLSGNAQGKSLLWKVSGQGLSTPSYLYGTMHLVCKTDLSFPPPVTNALHNAQTMCMEIDLMADGKEKMKSLIFNEADDYSLKQLFNASDYSMVDRFFRDSLNYDISMLDKAKPFMLTTLLLMKQVPCSSQEIAAPDRELATMATNQKIPIATFETVESQIALFDSIPDKIEAEMIVRLVKDIQHHDQEARTLADAWKKQDLDKLYQLVIQSPDLKNYQDLMLFRRNAAWVPQIRQLMVKGPIFVAVGAAHLAGNKGLIALLRKEGYTVEPAL</sequence>